<accession>A0A1L7WTX2</accession>
<dbReference type="OrthoDB" id="10586240at2759"/>
<keyword evidence="3" id="KW-1185">Reference proteome</keyword>
<dbReference type="AlphaFoldDB" id="A0A1L7WTX2"/>
<gene>
    <name evidence="2" type="ORF">PAC_06077</name>
</gene>
<evidence type="ECO:0000313" key="3">
    <source>
        <dbReference type="Proteomes" id="UP000184330"/>
    </source>
</evidence>
<feature type="region of interest" description="Disordered" evidence="1">
    <location>
        <begin position="108"/>
        <end position="160"/>
    </location>
</feature>
<organism evidence="2 3">
    <name type="scientific">Phialocephala subalpina</name>
    <dbReference type="NCBI Taxonomy" id="576137"/>
    <lineage>
        <taxon>Eukaryota</taxon>
        <taxon>Fungi</taxon>
        <taxon>Dikarya</taxon>
        <taxon>Ascomycota</taxon>
        <taxon>Pezizomycotina</taxon>
        <taxon>Leotiomycetes</taxon>
        <taxon>Helotiales</taxon>
        <taxon>Mollisiaceae</taxon>
        <taxon>Phialocephala</taxon>
        <taxon>Phialocephala fortinii species complex</taxon>
    </lineage>
</organism>
<feature type="compositionally biased region" description="Acidic residues" evidence="1">
    <location>
        <begin position="126"/>
        <end position="146"/>
    </location>
</feature>
<protein>
    <submittedName>
        <fullName evidence="2">Uncharacterized protein</fullName>
    </submittedName>
</protein>
<name>A0A1L7WTX2_9HELO</name>
<evidence type="ECO:0000313" key="2">
    <source>
        <dbReference type="EMBL" id="CZR56189.1"/>
    </source>
</evidence>
<dbReference type="EMBL" id="FJOG01000007">
    <property type="protein sequence ID" value="CZR56189.1"/>
    <property type="molecule type" value="Genomic_DNA"/>
</dbReference>
<evidence type="ECO:0000256" key="1">
    <source>
        <dbReference type="SAM" id="MobiDB-lite"/>
    </source>
</evidence>
<reference evidence="2 3" key="1">
    <citation type="submission" date="2016-03" db="EMBL/GenBank/DDBJ databases">
        <authorList>
            <person name="Ploux O."/>
        </authorList>
    </citation>
    <scope>NUCLEOTIDE SEQUENCE [LARGE SCALE GENOMIC DNA]</scope>
    <source>
        <strain evidence="2 3">UAMH 11012</strain>
    </source>
</reference>
<proteinExistence type="predicted"/>
<feature type="compositionally biased region" description="Basic and acidic residues" evidence="1">
    <location>
        <begin position="108"/>
        <end position="118"/>
    </location>
</feature>
<sequence length="160" mass="16979">MTNQQTTEHREAAQSGTTFIRPAFDQTPALSWTAQLDAGIAARTMQLATAAPSAIANPPHSPDRPPSPAPPFAICVSLGKERLSCTHNVNGYAPCDYCVGKGYGPDECQIKERGKEDGAGVLDENSGWDEDDGEDEAGDSPPDESSDLVVSPEFGFMPLI</sequence>
<dbReference type="Proteomes" id="UP000184330">
    <property type="component" value="Unassembled WGS sequence"/>
</dbReference>